<evidence type="ECO:0000313" key="9">
    <source>
        <dbReference type="Proteomes" id="UP000648801"/>
    </source>
</evidence>
<organism evidence="8 9">
    <name type="scientific">Edaphobacter acidisoli</name>
    <dbReference type="NCBI Taxonomy" id="2040573"/>
    <lineage>
        <taxon>Bacteria</taxon>
        <taxon>Pseudomonadati</taxon>
        <taxon>Acidobacteriota</taxon>
        <taxon>Terriglobia</taxon>
        <taxon>Terriglobales</taxon>
        <taxon>Acidobacteriaceae</taxon>
        <taxon>Edaphobacter</taxon>
    </lineage>
</organism>
<sequence length="747" mass="81572">MNSSRHRIAFLCHIQAVTIFFLLSCLLFADLNAHSQQPAVRERKRIGLVLEGGGALGFAHIGVLQWLEEHHIPVDDVAGTSMGGLVGGLYASGNSPDQIVQFVAGIDWPTVLGGQAPFDTLGYRRKEDRVAFPNRLEFGFKHGFGLPSGLNSGAGVGLLLDREMLPYYDLKNFDDLPIPFRCVATEMVSGTAHVFHDGSLAQAMRASMSIPGVFAPVTHGNEIYSDGAAVDNLPVDVARKMGAQVVIAVYLDTGTVDRSSLNSLVGVAGRNLSIMIAANEKENMKNADILLKANVSKFTSGDFTKSAEIIPQGYKIAQEHAAELEKYALNDADWKAYVAQRNARRKTRVPVPAFIYIYGLNGAQKAEVQNEFAKFVGHPLDPDKVETTIAELLGTGTYESISYNMIDMGGKTGLLIRPHTKKHAPPFLNLGPTLSANDSNHLLLGLGARATFTDITGPGSELRLDGSVGPLAGMSGEFYKPIHFLHFRKGYFVAGRAYVTYTTAYFFQGSSQLSQYTEHRKGFGADIGYQFNTRTELRLGEDYQWYGDTRTIGEPEQKEFSLHPLVSSARLNYFGQNDVEIPSRGSIVQSSLDYYTQRPNQNGGYTQMNTYLAHFFPLRERGTIAVMANGGTSFNSQNLGLAGFEIGGPLRMSAYDRGELLGDDYFLLQGAYLFQVTKLNPVIGDSIYAAGFYEMAKTWNSPSGTPSLPNDVAGALIVKTLIGPIYGGISIGDSSHRKWFFGMGRVF</sequence>
<gene>
    <name evidence="8" type="primary">plpD</name>
    <name evidence="8" type="ORF">GCM10011507_17550</name>
</gene>
<dbReference type="GO" id="GO:0016042">
    <property type="term" value="P:lipid catabolic process"/>
    <property type="evidence" value="ECO:0007669"/>
    <property type="project" value="UniProtKB-UniRule"/>
</dbReference>
<dbReference type="Proteomes" id="UP000648801">
    <property type="component" value="Unassembled WGS sequence"/>
</dbReference>
<dbReference type="InterPro" id="IPR000184">
    <property type="entry name" value="Bac_surfAg_D15"/>
</dbReference>
<dbReference type="GO" id="GO:0016787">
    <property type="term" value="F:hydrolase activity"/>
    <property type="evidence" value="ECO:0007669"/>
    <property type="project" value="UniProtKB-UniRule"/>
</dbReference>
<keyword evidence="3 6" id="KW-0442">Lipid degradation</keyword>
<reference evidence="8" key="1">
    <citation type="journal article" date="2014" name="Int. J. Syst. Evol. Microbiol.">
        <title>Complete genome sequence of Corynebacterium casei LMG S-19264T (=DSM 44701T), isolated from a smear-ripened cheese.</title>
        <authorList>
            <consortium name="US DOE Joint Genome Institute (JGI-PGF)"/>
            <person name="Walter F."/>
            <person name="Albersmeier A."/>
            <person name="Kalinowski J."/>
            <person name="Ruckert C."/>
        </authorList>
    </citation>
    <scope>NUCLEOTIDE SEQUENCE</scope>
    <source>
        <strain evidence="8">CGMCC 1.15447</strain>
    </source>
</reference>
<dbReference type="Gene3D" id="2.40.160.50">
    <property type="entry name" value="membrane protein fhac: a member of the omp85/tpsb transporter family"/>
    <property type="match status" value="1"/>
</dbReference>
<dbReference type="CDD" id="cd07205">
    <property type="entry name" value="Pat_PNPLA6_PNPLA7_NTE1_like"/>
    <property type="match status" value="1"/>
</dbReference>
<dbReference type="Gene3D" id="3.40.1090.10">
    <property type="entry name" value="Cytosolic phospholipase A2 catalytic domain"/>
    <property type="match status" value="2"/>
</dbReference>
<feature type="short sequence motif" description="DGA/G" evidence="6">
    <location>
        <begin position="226"/>
        <end position="228"/>
    </location>
</feature>
<evidence type="ECO:0000256" key="4">
    <source>
        <dbReference type="ARBA" id="ARBA00023098"/>
    </source>
</evidence>
<feature type="active site" description="Proton acceptor" evidence="6">
    <location>
        <position position="226"/>
    </location>
</feature>
<accession>A0A916RTC7</accession>
<evidence type="ECO:0000256" key="1">
    <source>
        <dbReference type="ARBA" id="ARBA00004370"/>
    </source>
</evidence>
<dbReference type="InterPro" id="IPR002641">
    <property type="entry name" value="PNPLA_dom"/>
</dbReference>
<dbReference type="EMBL" id="BMJB01000001">
    <property type="protein sequence ID" value="GGA66534.1"/>
    <property type="molecule type" value="Genomic_DNA"/>
</dbReference>
<dbReference type="GO" id="GO:0019867">
    <property type="term" value="C:outer membrane"/>
    <property type="evidence" value="ECO:0007669"/>
    <property type="project" value="InterPro"/>
</dbReference>
<dbReference type="PANTHER" id="PTHR14226:SF29">
    <property type="entry name" value="NEUROPATHY TARGET ESTERASE SWS"/>
    <property type="match status" value="1"/>
</dbReference>
<evidence type="ECO:0000256" key="2">
    <source>
        <dbReference type="ARBA" id="ARBA00022801"/>
    </source>
</evidence>
<keyword evidence="2 6" id="KW-0378">Hydrolase</keyword>
<feature type="short sequence motif" description="GXGXXG" evidence="6">
    <location>
        <begin position="52"/>
        <end position="57"/>
    </location>
</feature>
<dbReference type="PROSITE" id="PS51257">
    <property type="entry name" value="PROKAR_LIPOPROTEIN"/>
    <property type="match status" value="1"/>
</dbReference>
<evidence type="ECO:0000259" key="7">
    <source>
        <dbReference type="PROSITE" id="PS51635"/>
    </source>
</evidence>
<reference evidence="8" key="2">
    <citation type="submission" date="2020-09" db="EMBL/GenBank/DDBJ databases">
        <authorList>
            <person name="Sun Q."/>
            <person name="Zhou Y."/>
        </authorList>
    </citation>
    <scope>NUCLEOTIDE SEQUENCE</scope>
    <source>
        <strain evidence="8">CGMCC 1.15447</strain>
    </source>
</reference>
<dbReference type="AlphaFoldDB" id="A0A916RTC7"/>
<protein>
    <submittedName>
        <fullName evidence="8">Patatin</fullName>
    </submittedName>
</protein>
<dbReference type="SUPFAM" id="SSF52151">
    <property type="entry name" value="FabD/lysophospholipase-like"/>
    <property type="match status" value="1"/>
</dbReference>
<evidence type="ECO:0000256" key="6">
    <source>
        <dbReference type="PROSITE-ProRule" id="PRU01161"/>
    </source>
</evidence>
<dbReference type="RefSeq" id="WP_188758942.1">
    <property type="nucleotide sequence ID" value="NZ_BMJB01000001.1"/>
</dbReference>
<dbReference type="PANTHER" id="PTHR14226">
    <property type="entry name" value="NEUROPATHY TARGET ESTERASE/SWISS CHEESE D.MELANOGASTER"/>
    <property type="match status" value="1"/>
</dbReference>
<evidence type="ECO:0000256" key="3">
    <source>
        <dbReference type="ARBA" id="ARBA00022963"/>
    </source>
</evidence>
<feature type="short sequence motif" description="GXSXG" evidence="6">
    <location>
        <begin position="79"/>
        <end position="83"/>
    </location>
</feature>
<feature type="active site" description="Nucleophile" evidence="6">
    <location>
        <position position="81"/>
    </location>
</feature>
<dbReference type="Pfam" id="PF01103">
    <property type="entry name" value="Omp85"/>
    <property type="match status" value="1"/>
</dbReference>
<name>A0A916RTC7_9BACT</name>
<feature type="domain" description="PNPLA" evidence="7">
    <location>
        <begin position="48"/>
        <end position="239"/>
    </location>
</feature>
<dbReference type="InterPro" id="IPR016035">
    <property type="entry name" value="Acyl_Trfase/lysoPLipase"/>
</dbReference>
<dbReference type="PROSITE" id="PS51635">
    <property type="entry name" value="PNPLA"/>
    <property type="match status" value="1"/>
</dbReference>
<comment type="subcellular location">
    <subcellularLocation>
        <location evidence="1">Membrane</location>
    </subcellularLocation>
</comment>
<dbReference type="InterPro" id="IPR050301">
    <property type="entry name" value="NTE"/>
</dbReference>
<comment type="caution">
    <text evidence="8">The sequence shown here is derived from an EMBL/GenBank/DDBJ whole genome shotgun (WGS) entry which is preliminary data.</text>
</comment>
<proteinExistence type="predicted"/>
<keyword evidence="4 6" id="KW-0443">Lipid metabolism</keyword>
<dbReference type="Pfam" id="PF01734">
    <property type="entry name" value="Patatin"/>
    <property type="match status" value="1"/>
</dbReference>
<keyword evidence="9" id="KW-1185">Reference proteome</keyword>
<evidence type="ECO:0000256" key="5">
    <source>
        <dbReference type="ARBA" id="ARBA00023136"/>
    </source>
</evidence>
<evidence type="ECO:0000313" key="8">
    <source>
        <dbReference type="EMBL" id="GGA66534.1"/>
    </source>
</evidence>
<keyword evidence="5" id="KW-0472">Membrane</keyword>